<comment type="caution">
    <text evidence="2">The sequence shown here is derived from an EMBL/GenBank/DDBJ whole genome shotgun (WGS) entry which is preliminary data.</text>
</comment>
<evidence type="ECO:0000313" key="2">
    <source>
        <dbReference type="EMBL" id="PZV36708.1"/>
    </source>
</evidence>
<dbReference type="Proteomes" id="UP000248616">
    <property type="component" value="Unassembled WGS sequence"/>
</dbReference>
<dbReference type="EMBL" id="MZXV01000042">
    <property type="protein sequence ID" value="PZV36708.1"/>
    <property type="molecule type" value="Genomic_DNA"/>
</dbReference>
<dbReference type="AlphaFoldDB" id="A0A2W7C4F9"/>
<gene>
    <name evidence="2" type="ORF">B5V02_20285</name>
</gene>
<accession>A0A2W7C4F9</accession>
<name>A0A2W7C4F9_9HYPH</name>
<keyword evidence="3" id="KW-1185">Reference proteome</keyword>
<evidence type="ECO:0008006" key="4">
    <source>
        <dbReference type="Google" id="ProtNLM"/>
    </source>
</evidence>
<reference evidence="3" key="1">
    <citation type="submission" date="2017-03" db="EMBL/GenBank/DDBJ databases">
        <authorList>
            <person name="Safronova V.I."/>
            <person name="Sazanova A.L."/>
            <person name="Chirak E.R."/>
        </authorList>
    </citation>
    <scope>NUCLEOTIDE SEQUENCE [LARGE SCALE GENOMIC DNA]</scope>
    <source>
        <strain evidence="3">Ach-343</strain>
    </source>
</reference>
<proteinExistence type="predicted"/>
<protein>
    <recommendedName>
        <fullName evidence="4">Integrase catalytic domain-containing protein</fullName>
    </recommendedName>
</protein>
<organism evidence="2 3">
    <name type="scientific">Mesorhizobium kowhaii</name>
    <dbReference type="NCBI Taxonomy" id="1300272"/>
    <lineage>
        <taxon>Bacteria</taxon>
        <taxon>Pseudomonadati</taxon>
        <taxon>Pseudomonadota</taxon>
        <taxon>Alphaproteobacteria</taxon>
        <taxon>Hyphomicrobiales</taxon>
        <taxon>Phyllobacteriaceae</taxon>
        <taxon>Mesorhizobium</taxon>
    </lineage>
</organism>
<evidence type="ECO:0000313" key="3">
    <source>
        <dbReference type="Proteomes" id="UP000248616"/>
    </source>
</evidence>
<feature type="region of interest" description="Disordered" evidence="1">
    <location>
        <begin position="1"/>
        <end position="21"/>
    </location>
</feature>
<sequence length="59" mass="6551">MQTALAPDALRPGPNTAHADDGWVDWFNNRRLVEPIGNIPPAEAEERYYAMLEEPAMAA</sequence>
<evidence type="ECO:0000256" key="1">
    <source>
        <dbReference type="SAM" id="MobiDB-lite"/>
    </source>
</evidence>